<name>A0A6B0U7I7_IXORI</name>
<reference evidence="1" key="1">
    <citation type="submission" date="2019-12" db="EMBL/GenBank/DDBJ databases">
        <title>An insight into the sialome of adult female Ixodes ricinus ticks feeding for 6 days.</title>
        <authorList>
            <person name="Perner J."/>
            <person name="Ribeiro J.M.C."/>
        </authorList>
    </citation>
    <scope>NUCLEOTIDE SEQUENCE</scope>
    <source>
        <strain evidence="1">Semi-engorged</strain>
        <tissue evidence="1">Salivary glands</tissue>
    </source>
</reference>
<accession>A0A6B0U7I7</accession>
<protein>
    <submittedName>
        <fullName evidence="1">Putative secreted protein</fullName>
    </submittedName>
</protein>
<organism evidence="1">
    <name type="scientific">Ixodes ricinus</name>
    <name type="common">Common tick</name>
    <name type="synonym">Acarus ricinus</name>
    <dbReference type="NCBI Taxonomy" id="34613"/>
    <lineage>
        <taxon>Eukaryota</taxon>
        <taxon>Metazoa</taxon>
        <taxon>Ecdysozoa</taxon>
        <taxon>Arthropoda</taxon>
        <taxon>Chelicerata</taxon>
        <taxon>Arachnida</taxon>
        <taxon>Acari</taxon>
        <taxon>Parasitiformes</taxon>
        <taxon>Ixodida</taxon>
        <taxon>Ixodoidea</taxon>
        <taxon>Ixodidae</taxon>
        <taxon>Ixodinae</taxon>
        <taxon>Ixodes</taxon>
    </lineage>
</organism>
<dbReference type="AlphaFoldDB" id="A0A6B0U7I7"/>
<proteinExistence type="predicted"/>
<dbReference type="EMBL" id="GIFC01002422">
    <property type="protein sequence ID" value="MXU84505.1"/>
    <property type="molecule type" value="Transcribed_RNA"/>
</dbReference>
<sequence>MFLMLVFFWILISRWLLFVRLVNTPVFLVSTEMRRSSNQRAKLKTRATVVAKINEECFISASLNLYNGAEFRGIPFYKICN</sequence>
<evidence type="ECO:0000313" key="1">
    <source>
        <dbReference type="EMBL" id="MXU84505.1"/>
    </source>
</evidence>